<evidence type="ECO:0000313" key="2">
    <source>
        <dbReference type="EMBL" id="AAN12786.1"/>
    </source>
</evidence>
<proteinExistence type="predicted"/>
<accession>Q854C2</accession>
<name>Q854C2_BPMOM</name>
<evidence type="ECO:0000256" key="1">
    <source>
        <dbReference type="SAM" id="MobiDB-lite"/>
    </source>
</evidence>
<gene>
    <name evidence="2" type="primary">144</name>
    <name evidence="2" type="ORF">PBI_OMEGA_144</name>
</gene>
<keyword evidence="3" id="KW-1185">Reference proteome</keyword>
<evidence type="ECO:0000313" key="3">
    <source>
        <dbReference type="Proteomes" id="UP000000963"/>
    </source>
</evidence>
<dbReference type="KEGG" id="vg:1260165"/>
<organism evidence="2 3">
    <name type="scientific">Mycobacterium phage Omega</name>
    <name type="common">Mycobacteriophage Omega</name>
    <dbReference type="NCBI Taxonomy" id="2907835"/>
    <lineage>
        <taxon>Viruses</taxon>
        <taxon>Duplodnaviria</taxon>
        <taxon>Heunggongvirae</taxon>
        <taxon>Uroviricota</taxon>
        <taxon>Caudoviricetes</taxon>
        <taxon>Omegavirus</taxon>
        <taxon>Omegavirus omega</taxon>
    </lineage>
</organism>
<protein>
    <submittedName>
        <fullName evidence="2">Uncharacterized protein</fullName>
    </submittedName>
</protein>
<dbReference type="Proteomes" id="UP000000963">
    <property type="component" value="Segment"/>
</dbReference>
<dbReference type="EMBL" id="AY129338">
    <property type="protein sequence ID" value="AAN12786.1"/>
    <property type="molecule type" value="Genomic_DNA"/>
</dbReference>
<dbReference type="RefSeq" id="NP_818444.1">
    <property type="nucleotide sequence ID" value="NC_004688.1"/>
</dbReference>
<organismHost>
    <name type="scientific">Mycolicibacterium smegmatis</name>
    <name type="common">Mycobacterium smegmatis</name>
    <dbReference type="NCBI Taxonomy" id="1772"/>
</organismHost>
<sequence length="228" mass="24576">MSLSKPHTSNSPVRRWFKIKGTKGGGITYWDKSAEAEREVATPFHFVVLDTLNAISGFHKPSNTGIRSNEIRDTRNERLVVRAGATVLAEGLYNDIKDVMKGKGGKFANSVYIAFKDGDDLAIGNILLAGAALSEFFDFKKGKNLDNEPGVAITGFDGPHLSGTNEYWKPVFGSWTPSDLNSAIALDETLQAYLDGSGQPEESAAADTPSQGSFGAADESPWDDTPPF</sequence>
<feature type="region of interest" description="Disordered" evidence="1">
    <location>
        <begin position="195"/>
        <end position="228"/>
    </location>
</feature>
<reference evidence="2 3" key="1">
    <citation type="journal article" date="2003" name="Cell">
        <title>Origins of highly mosaic mycobacteriophage genomes.</title>
        <authorList>
            <person name="Pedulla M.L."/>
            <person name="Ford M.E."/>
            <person name="Houtz J.M."/>
            <person name="Karthikeyan T."/>
            <person name="Wadsworth C."/>
            <person name="Lewis J.A."/>
            <person name="Jacobs-Sera D."/>
            <person name="Falbo J."/>
            <person name="Gross J."/>
            <person name="Pannunzio N.R."/>
            <person name="Brucker W."/>
            <person name="Kumar V."/>
            <person name="Kandasamy J."/>
            <person name="Keenan L."/>
            <person name="Bardarov S."/>
            <person name="Kriakov J."/>
            <person name="Lawrence J.G."/>
            <person name="Jacobs W.R. Jr."/>
            <person name="Hendrix R.W."/>
            <person name="Hatfull G.F."/>
        </authorList>
    </citation>
    <scope>NUCLEOTIDE SEQUENCE</scope>
</reference>